<evidence type="ECO:0000313" key="15">
    <source>
        <dbReference type="Proteomes" id="UP001488805"/>
    </source>
</evidence>
<dbReference type="EMBL" id="JBCEZU010000145">
    <property type="protein sequence ID" value="KAK9525127.1"/>
    <property type="molecule type" value="Genomic_DNA"/>
</dbReference>
<dbReference type="InterPro" id="IPR006535">
    <property type="entry name" value="HnRNP_R/Q_splicing_fac"/>
</dbReference>
<protein>
    <recommendedName>
        <fullName evidence="2">Probable RNA-binding protein 46</fullName>
    </recommendedName>
    <alternativeName>
        <fullName evidence="10">RNA-binding motif protein 46</fullName>
    </alternativeName>
</protein>
<keyword evidence="7 11" id="KW-0694">RNA-binding</keyword>
<comment type="caution">
    <text evidence="14">The sequence shown here is derived from an EMBL/GenBank/DDBJ whole genome shotgun (WGS) entry which is preliminary data.</text>
</comment>
<evidence type="ECO:0000256" key="7">
    <source>
        <dbReference type="ARBA" id="ARBA00022884"/>
    </source>
</evidence>
<dbReference type="InterPro" id="IPR000504">
    <property type="entry name" value="RRM_dom"/>
</dbReference>
<evidence type="ECO:0000313" key="14">
    <source>
        <dbReference type="EMBL" id="KAK9525127.1"/>
    </source>
</evidence>
<evidence type="ECO:0000256" key="9">
    <source>
        <dbReference type="ARBA" id="ARBA00023254"/>
    </source>
</evidence>
<dbReference type="GO" id="GO:0007283">
    <property type="term" value="P:spermatogenesis"/>
    <property type="evidence" value="ECO:0007669"/>
    <property type="project" value="UniProtKB-KW"/>
</dbReference>
<accession>A0AAW1ESE7</accession>
<dbReference type="NCBIfam" id="TIGR01648">
    <property type="entry name" value="hnRNP-R-Q"/>
    <property type="match status" value="1"/>
</dbReference>
<proteinExistence type="predicted"/>
<dbReference type="GO" id="GO:0048477">
    <property type="term" value="P:oogenesis"/>
    <property type="evidence" value="ECO:0007669"/>
    <property type="project" value="UniProtKB-KW"/>
</dbReference>
<keyword evidence="3" id="KW-0963">Cytoplasm</keyword>
<dbReference type="GO" id="GO:0051321">
    <property type="term" value="P:meiotic cell cycle"/>
    <property type="evidence" value="ECO:0007669"/>
    <property type="project" value="UniProtKB-KW"/>
</dbReference>
<keyword evidence="9" id="KW-0469">Meiosis</keyword>
<dbReference type="GO" id="GO:0005737">
    <property type="term" value="C:cytoplasm"/>
    <property type="evidence" value="ECO:0007669"/>
    <property type="project" value="UniProtKB-SubCell"/>
</dbReference>
<keyword evidence="4" id="KW-0677">Repeat</keyword>
<dbReference type="Pfam" id="PF00076">
    <property type="entry name" value="RRM_1"/>
    <property type="match status" value="3"/>
</dbReference>
<dbReference type="CDD" id="cd12484">
    <property type="entry name" value="RRM1_RBM46"/>
    <property type="match status" value="1"/>
</dbReference>
<dbReference type="Gene3D" id="3.30.70.330">
    <property type="match status" value="3"/>
</dbReference>
<dbReference type="PROSITE" id="PS50102">
    <property type="entry name" value="RRM"/>
    <property type="match status" value="3"/>
</dbReference>
<dbReference type="Proteomes" id="UP001488805">
    <property type="component" value="Unassembled WGS sequence"/>
</dbReference>
<evidence type="ECO:0000256" key="10">
    <source>
        <dbReference type="ARBA" id="ARBA00030581"/>
    </source>
</evidence>
<keyword evidence="15" id="KW-1185">Reference proteome</keyword>
<reference evidence="14 15" key="1">
    <citation type="journal article" date="2024" name="Genome Biol. Evol.">
        <title>Chromosome-level genome assembly of the viviparous eelpout Zoarces viviparus.</title>
        <authorList>
            <person name="Fuhrmann N."/>
            <person name="Brasseur M.V."/>
            <person name="Bakowski C.E."/>
            <person name="Podsiadlowski L."/>
            <person name="Prost S."/>
            <person name="Krehenwinkel H."/>
            <person name="Mayer C."/>
        </authorList>
    </citation>
    <scope>NUCLEOTIDE SEQUENCE [LARGE SCALE GENOMIC DNA]</scope>
    <source>
        <strain evidence="14">NO-MEL_2022_Ind0_liver</strain>
    </source>
</reference>
<dbReference type="InterPro" id="IPR012677">
    <property type="entry name" value="Nucleotide-bd_a/b_plait_sf"/>
</dbReference>
<dbReference type="FunFam" id="3.30.70.330:FF:000022">
    <property type="entry name" value="APOBEC1 complementation factor isoform X1"/>
    <property type="match status" value="1"/>
</dbReference>
<feature type="domain" description="RRM" evidence="13">
    <location>
        <begin position="254"/>
        <end position="326"/>
    </location>
</feature>
<feature type="region of interest" description="Disordered" evidence="12">
    <location>
        <begin position="1"/>
        <end position="33"/>
    </location>
</feature>
<dbReference type="Pfam" id="PF14709">
    <property type="entry name" value="DND1_DSRM"/>
    <property type="match status" value="1"/>
</dbReference>
<evidence type="ECO:0000256" key="1">
    <source>
        <dbReference type="ARBA" id="ARBA00004496"/>
    </source>
</evidence>
<evidence type="ECO:0000256" key="3">
    <source>
        <dbReference type="ARBA" id="ARBA00022490"/>
    </source>
</evidence>
<evidence type="ECO:0000256" key="6">
    <source>
        <dbReference type="ARBA" id="ARBA00022871"/>
    </source>
</evidence>
<name>A0AAW1ESE7_ZOAVI</name>
<gene>
    <name evidence="14" type="ORF">VZT92_017457</name>
</gene>
<dbReference type="AlphaFoldDB" id="A0AAW1ESE7"/>
<dbReference type="GO" id="GO:0003723">
    <property type="term" value="F:RNA binding"/>
    <property type="evidence" value="ECO:0007669"/>
    <property type="project" value="UniProtKB-UniRule"/>
</dbReference>
<keyword evidence="5" id="KW-0221">Differentiation</keyword>
<dbReference type="FunFam" id="3.30.70.330:FF:000026">
    <property type="entry name" value="APOBEC1 complementation factor isoform X1"/>
    <property type="match status" value="1"/>
</dbReference>
<comment type="subcellular location">
    <subcellularLocation>
        <location evidence="1">Cytoplasm</location>
    </subcellularLocation>
</comment>
<evidence type="ECO:0000259" key="13">
    <source>
        <dbReference type="PROSITE" id="PS50102"/>
    </source>
</evidence>
<dbReference type="PANTHER" id="PTHR21245">
    <property type="entry name" value="HETEROGENEOUS NUCLEAR RIBONUCLEOPROTEIN"/>
    <property type="match status" value="1"/>
</dbReference>
<evidence type="ECO:0000256" key="2">
    <source>
        <dbReference type="ARBA" id="ARBA00021018"/>
    </source>
</evidence>
<evidence type="ECO:0000256" key="4">
    <source>
        <dbReference type="ARBA" id="ARBA00022737"/>
    </source>
</evidence>
<organism evidence="14 15">
    <name type="scientific">Zoarces viviparus</name>
    <name type="common">Viviparous eelpout</name>
    <name type="synonym">Blennius viviparus</name>
    <dbReference type="NCBI Taxonomy" id="48416"/>
    <lineage>
        <taxon>Eukaryota</taxon>
        <taxon>Metazoa</taxon>
        <taxon>Chordata</taxon>
        <taxon>Craniata</taxon>
        <taxon>Vertebrata</taxon>
        <taxon>Euteleostomi</taxon>
        <taxon>Actinopterygii</taxon>
        <taxon>Neopterygii</taxon>
        <taxon>Teleostei</taxon>
        <taxon>Neoteleostei</taxon>
        <taxon>Acanthomorphata</taxon>
        <taxon>Eupercaria</taxon>
        <taxon>Perciformes</taxon>
        <taxon>Cottioidei</taxon>
        <taxon>Zoarcales</taxon>
        <taxon>Zoarcidae</taxon>
        <taxon>Zoarcinae</taxon>
        <taxon>Zoarces</taxon>
    </lineage>
</organism>
<dbReference type="SUPFAM" id="SSF54928">
    <property type="entry name" value="RNA-binding domain, RBD"/>
    <property type="match status" value="2"/>
</dbReference>
<feature type="compositionally biased region" description="Low complexity" evidence="12">
    <location>
        <begin position="545"/>
        <end position="559"/>
    </location>
</feature>
<dbReference type="InterPro" id="IPR034435">
    <property type="entry name" value="RBM46_RRM2"/>
</dbReference>
<dbReference type="CDD" id="cd12492">
    <property type="entry name" value="RRM2_RBM46"/>
    <property type="match status" value="1"/>
</dbReference>
<feature type="domain" description="RRM" evidence="13">
    <location>
        <begin position="79"/>
        <end position="157"/>
    </location>
</feature>
<keyword evidence="6" id="KW-0744">Spermatogenesis</keyword>
<feature type="region of interest" description="Disordered" evidence="12">
    <location>
        <begin position="533"/>
        <end position="573"/>
    </location>
</feature>
<keyword evidence="8" id="KW-0896">Oogenesis</keyword>
<feature type="domain" description="RRM" evidence="13">
    <location>
        <begin position="159"/>
        <end position="241"/>
    </location>
</feature>
<evidence type="ECO:0000256" key="11">
    <source>
        <dbReference type="PROSITE-ProRule" id="PRU00176"/>
    </source>
</evidence>
<dbReference type="InterPro" id="IPR034434">
    <property type="entry name" value="RBM46_RRM1"/>
</dbReference>
<dbReference type="InterPro" id="IPR035979">
    <property type="entry name" value="RBD_domain_sf"/>
</dbReference>
<evidence type="ECO:0000256" key="5">
    <source>
        <dbReference type="ARBA" id="ARBA00022782"/>
    </source>
</evidence>
<dbReference type="FunFam" id="3.30.70.330:FF:000027">
    <property type="entry name" value="Heterogeneous nuclear ribonucleoprotein q isoform"/>
    <property type="match status" value="1"/>
</dbReference>
<evidence type="ECO:0000256" key="8">
    <source>
        <dbReference type="ARBA" id="ARBA00022943"/>
    </source>
</evidence>
<sequence length="573" mass="62759">MAAENNPDWDCDSDGDMDRDSGKVSPPVGEDEFRASCGKEMALLSLMEKTGYSMVQENGQRKYGGPPPGWEGPAPPRGCEVFVGKIPRDLYEDELVPLFERAGRIYEFRLMMEFSGENRGYAFVMYTNREAAQRAIQMLDNYEIRPGKFVGVCVSLDNCRLFIGSIPKDKRKEDIMEEMTTVTDGVVDVIVYPSSTDKTKNRGFAFVEYESHKAAAMARRKLIPGTFQLWGHSIQVDWAEPEKDVDQEVMQRVRVLYVRNLMLTTSEETLRQEFSRFKPGCVERVKKLTDYAFVHYRYREDAVAALGLMNGAQVDGAAVEVTLAKPAGLKDGSVAGGRRYNNRGYLGNSTGGAGADGTFVLHRSDGGMMGGAARGASLQPRLGNPFYTGAEDPDQGVFPLFAGTPLSPTSLLALKQSQISSAVSLLDLYCRTQSWSLPEYHLYSTPGPDGKLLLLYKVAIPSTRSTYIPDKLCVMLDDAKELAAQTTLWNLDSSFLSSASCDSPSSPSPPLSAPPSSTSPGLLTYGGRSFTSCLSSLPPPPPPSSFTLSSLSTLSPPSSHTERLYMSSQSPFY</sequence>
<dbReference type="SMART" id="SM00360">
    <property type="entry name" value="RRM"/>
    <property type="match status" value="3"/>
</dbReference>
<evidence type="ECO:0000256" key="12">
    <source>
        <dbReference type="SAM" id="MobiDB-lite"/>
    </source>
</evidence>